<feature type="chain" id="PRO_5002993459" description="Alpha-galactosidase" evidence="7">
    <location>
        <begin position="18"/>
        <end position="320"/>
    </location>
</feature>
<sequence length="320" mass="36018">MKLTAAALASIAGTTAATSLAQTPQMGWNSWNSFKLNINASILSEIADLLVSLGLKDTGYNYLLLNEGWSSYERTADGYLQANTTGFPDGIKALADEVHDKGLKLGLYGDSGILTCAFRTGSWGYEERDALTIAGWGIDYLKYDNCGGFRAMTNAPQERFLAMQNALLRTGRDIFYSVCEWGYQFPWHWGANIGHSYRMSEDITNCILSEHRICWLLDYDHCAENERDERLSIALPLARHGPARVGNFNMTMYMQQTHFAFWAALESPLIISADLRKMTNESLAVLTNKDIGCHSPPLQLVYQTKLRQCWLQWSHDCRPE</sequence>
<dbReference type="GO" id="GO:0004557">
    <property type="term" value="F:alpha-galactosidase activity"/>
    <property type="evidence" value="ECO:0007669"/>
    <property type="project" value="UniProtKB-EC"/>
</dbReference>
<evidence type="ECO:0000256" key="4">
    <source>
        <dbReference type="ARBA" id="ARBA00022801"/>
    </source>
</evidence>
<keyword evidence="5 6" id="KW-0326">Glycosidase</keyword>
<dbReference type="OrthoDB" id="5795902at2759"/>
<feature type="signal peptide" evidence="7">
    <location>
        <begin position="1"/>
        <end position="17"/>
    </location>
</feature>
<protein>
    <recommendedName>
        <fullName evidence="3 6">Alpha-galactosidase</fullName>
        <ecNumber evidence="3 6">3.2.1.22</ecNumber>
    </recommendedName>
    <alternativeName>
        <fullName evidence="6">Melibiase</fullName>
    </alternativeName>
</protein>
<dbReference type="EC" id="3.2.1.22" evidence="3 6"/>
<dbReference type="eggNOG" id="KOG2366">
    <property type="taxonomic scope" value="Eukaryota"/>
</dbReference>
<dbReference type="PANTHER" id="PTHR11452:SF87">
    <property type="entry name" value="ALPHA-GALACTOSIDASE"/>
    <property type="match status" value="1"/>
</dbReference>
<dbReference type="InParanoid" id="C8VRG3"/>
<keyword evidence="6" id="KW-1015">Disulfide bond</keyword>
<name>C8VRG3_EMENI</name>
<dbReference type="KEGG" id="ani:ANIA_00022"/>
<dbReference type="SUPFAM" id="SSF51445">
    <property type="entry name" value="(Trans)glycosidases"/>
    <property type="match status" value="1"/>
</dbReference>
<evidence type="ECO:0000313" key="8">
    <source>
        <dbReference type="EMBL" id="CBF90359.1"/>
    </source>
</evidence>
<evidence type="ECO:0000313" key="9">
    <source>
        <dbReference type="Proteomes" id="UP000000560"/>
    </source>
</evidence>
<dbReference type="Pfam" id="PF16499">
    <property type="entry name" value="Melibiase_2"/>
    <property type="match status" value="1"/>
</dbReference>
<dbReference type="InterPro" id="IPR002241">
    <property type="entry name" value="Glyco_hydro_27"/>
</dbReference>
<reference evidence="9" key="1">
    <citation type="journal article" date="2005" name="Nature">
        <title>Sequencing of Aspergillus nidulans and comparative analysis with A. fumigatus and A. oryzae.</title>
        <authorList>
            <person name="Galagan J.E."/>
            <person name="Calvo S.E."/>
            <person name="Cuomo C."/>
            <person name="Ma L.J."/>
            <person name="Wortman J.R."/>
            <person name="Batzoglou S."/>
            <person name="Lee S.I."/>
            <person name="Basturkmen M."/>
            <person name="Spevak C.C."/>
            <person name="Clutterbuck J."/>
            <person name="Kapitonov V."/>
            <person name="Jurka J."/>
            <person name="Scazzocchio C."/>
            <person name="Farman M."/>
            <person name="Butler J."/>
            <person name="Purcell S."/>
            <person name="Harris S."/>
            <person name="Braus G.H."/>
            <person name="Draht O."/>
            <person name="Busch S."/>
            <person name="D'Enfert C."/>
            <person name="Bouchier C."/>
            <person name="Goldman G.H."/>
            <person name="Bell-Pedersen D."/>
            <person name="Griffiths-Jones S."/>
            <person name="Doonan J.H."/>
            <person name="Yu J."/>
            <person name="Vienken K."/>
            <person name="Pain A."/>
            <person name="Freitag M."/>
            <person name="Selker E.U."/>
            <person name="Archer D.B."/>
            <person name="Penalva M.A."/>
            <person name="Oakley B.R."/>
            <person name="Momany M."/>
            <person name="Tanaka T."/>
            <person name="Kumagai T."/>
            <person name="Asai K."/>
            <person name="Machida M."/>
            <person name="Nierman W.C."/>
            <person name="Denning D.W."/>
            <person name="Caddick M."/>
            <person name="Hynes M."/>
            <person name="Paoletti M."/>
            <person name="Fischer R."/>
            <person name="Miller B."/>
            <person name="Dyer P."/>
            <person name="Sachs M.S."/>
            <person name="Osmani S.A."/>
            <person name="Birren B.W."/>
        </authorList>
    </citation>
    <scope>NUCLEOTIDE SEQUENCE [LARGE SCALE GENOMIC DNA]</scope>
    <source>
        <strain evidence="9">FGSC A4 / ATCC 38163 / CBS 112.46 / NRRL 194 / M139</strain>
    </source>
</reference>
<dbReference type="CDD" id="cd14792">
    <property type="entry name" value="GH27"/>
    <property type="match status" value="1"/>
</dbReference>
<comment type="catalytic activity">
    <reaction evidence="1 6">
        <text>Hydrolysis of terminal, non-reducing alpha-D-galactose residues in alpha-D-galactosides, including galactose oligosaccharides, galactomannans and galactolipids.</text>
        <dbReference type="EC" id="3.2.1.22"/>
    </reaction>
</comment>
<evidence type="ECO:0000256" key="6">
    <source>
        <dbReference type="RuleBase" id="RU361168"/>
    </source>
</evidence>
<dbReference type="InterPro" id="IPR013785">
    <property type="entry name" value="Aldolase_TIM"/>
</dbReference>
<dbReference type="VEuPathDB" id="FungiDB:AN0022"/>
<dbReference type="PRINTS" id="PR00740">
    <property type="entry name" value="GLHYDRLASE27"/>
</dbReference>
<dbReference type="RefSeq" id="XP_050469364.1">
    <property type="nucleotide sequence ID" value="XM_050611100.1"/>
</dbReference>
<keyword evidence="4 6" id="KW-0378">Hydrolase</keyword>
<evidence type="ECO:0000256" key="2">
    <source>
        <dbReference type="ARBA" id="ARBA00009743"/>
    </source>
</evidence>
<dbReference type="AlphaFoldDB" id="C8VRG3"/>
<dbReference type="Gene3D" id="3.20.20.70">
    <property type="entry name" value="Aldolase class I"/>
    <property type="match status" value="1"/>
</dbReference>
<accession>C8VRG3</accession>
<dbReference type="InterPro" id="IPR017853">
    <property type="entry name" value="GH"/>
</dbReference>
<dbReference type="PANTHER" id="PTHR11452">
    <property type="entry name" value="ALPHA-GALACTOSIDASE/ALPHA-N-ACETYLGALACTOSAMINIDASE"/>
    <property type="match status" value="1"/>
</dbReference>
<dbReference type="OMA" id="NIIDWFF"/>
<evidence type="ECO:0000256" key="5">
    <source>
        <dbReference type="ARBA" id="ARBA00023295"/>
    </source>
</evidence>
<dbReference type="GeneID" id="2875797"/>
<evidence type="ECO:0000256" key="3">
    <source>
        <dbReference type="ARBA" id="ARBA00012755"/>
    </source>
</evidence>
<proteinExistence type="inferred from homology"/>
<keyword evidence="7" id="KW-0732">Signal</keyword>
<organism evidence="8 9">
    <name type="scientific">Emericella nidulans (strain FGSC A4 / ATCC 38163 / CBS 112.46 / NRRL 194 / M139)</name>
    <name type="common">Aspergillus nidulans</name>
    <dbReference type="NCBI Taxonomy" id="227321"/>
    <lineage>
        <taxon>Eukaryota</taxon>
        <taxon>Fungi</taxon>
        <taxon>Dikarya</taxon>
        <taxon>Ascomycota</taxon>
        <taxon>Pezizomycotina</taxon>
        <taxon>Eurotiomycetes</taxon>
        <taxon>Eurotiomycetidae</taxon>
        <taxon>Eurotiales</taxon>
        <taxon>Aspergillaceae</taxon>
        <taxon>Aspergillus</taxon>
        <taxon>Aspergillus subgen. Nidulantes</taxon>
    </lineage>
</organism>
<dbReference type="FunFam" id="3.20.20.70:FF:000354">
    <property type="entry name" value="Alpha-galactosidase"/>
    <property type="match status" value="1"/>
</dbReference>
<keyword evidence="9" id="KW-1185">Reference proteome</keyword>
<dbReference type="GO" id="GO:0005975">
    <property type="term" value="P:carbohydrate metabolic process"/>
    <property type="evidence" value="ECO:0007669"/>
    <property type="project" value="InterPro"/>
</dbReference>
<dbReference type="Proteomes" id="UP000000560">
    <property type="component" value="Chromosome VIII"/>
</dbReference>
<gene>
    <name evidence="8" type="ORF">ANIA_00022</name>
</gene>
<evidence type="ECO:0000256" key="7">
    <source>
        <dbReference type="SAM" id="SignalP"/>
    </source>
</evidence>
<dbReference type="EMBL" id="BN001308">
    <property type="protein sequence ID" value="CBF90359.1"/>
    <property type="molecule type" value="Genomic_DNA"/>
</dbReference>
<evidence type="ECO:0000256" key="1">
    <source>
        <dbReference type="ARBA" id="ARBA00001255"/>
    </source>
</evidence>
<reference evidence="9" key="2">
    <citation type="journal article" date="2009" name="Fungal Genet. Biol.">
        <title>The 2008 update of the Aspergillus nidulans genome annotation: a community effort.</title>
        <authorList>
            <person name="Wortman J.R."/>
            <person name="Gilsenan J.M."/>
            <person name="Joardar V."/>
            <person name="Deegan J."/>
            <person name="Clutterbuck J."/>
            <person name="Andersen M.R."/>
            <person name="Archer D."/>
            <person name="Bencina M."/>
            <person name="Braus G."/>
            <person name="Coutinho P."/>
            <person name="von Dohren H."/>
            <person name="Doonan J."/>
            <person name="Driessen A.J."/>
            <person name="Durek P."/>
            <person name="Espeso E."/>
            <person name="Fekete E."/>
            <person name="Flipphi M."/>
            <person name="Estrada C.G."/>
            <person name="Geysens S."/>
            <person name="Goldman G."/>
            <person name="de Groot P.W."/>
            <person name="Hansen K."/>
            <person name="Harris S.D."/>
            <person name="Heinekamp T."/>
            <person name="Helmstaedt K."/>
            <person name="Henrissat B."/>
            <person name="Hofmann G."/>
            <person name="Homan T."/>
            <person name="Horio T."/>
            <person name="Horiuchi H."/>
            <person name="James S."/>
            <person name="Jones M."/>
            <person name="Karaffa L."/>
            <person name="Karanyi Z."/>
            <person name="Kato M."/>
            <person name="Keller N."/>
            <person name="Kelly D.E."/>
            <person name="Kiel J.A."/>
            <person name="Kim J.M."/>
            <person name="van der Klei I.J."/>
            <person name="Klis F.M."/>
            <person name="Kovalchuk A."/>
            <person name="Krasevec N."/>
            <person name="Kubicek C.P."/>
            <person name="Liu B."/>
            <person name="Maccabe A."/>
            <person name="Meyer V."/>
            <person name="Mirabito P."/>
            <person name="Miskei M."/>
            <person name="Mos M."/>
            <person name="Mullins J."/>
            <person name="Nelson D.R."/>
            <person name="Nielsen J."/>
            <person name="Oakley B.R."/>
            <person name="Osmani S.A."/>
            <person name="Pakula T."/>
            <person name="Paszewski A."/>
            <person name="Paulsen I."/>
            <person name="Pilsyk S."/>
            <person name="Pocsi I."/>
            <person name="Punt P.J."/>
            <person name="Ram A.F."/>
            <person name="Ren Q."/>
            <person name="Robellet X."/>
            <person name="Robson G."/>
            <person name="Seiboth B."/>
            <person name="van Solingen P."/>
            <person name="Specht T."/>
            <person name="Sun J."/>
            <person name="Taheri-Talesh N."/>
            <person name="Takeshita N."/>
            <person name="Ussery D."/>
            <person name="vanKuyk P.A."/>
            <person name="Visser H."/>
            <person name="van de Vondervoort P.J."/>
            <person name="de Vries R.P."/>
            <person name="Walton J."/>
            <person name="Xiang X."/>
            <person name="Xiong Y."/>
            <person name="Zeng A.P."/>
            <person name="Brandt B.W."/>
            <person name="Cornell M.J."/>
            <person name="van den Hondel C.A."/>
            <person name="Visser J."/>
            <person name="Oliver S.G."/>
            <person name="Turner G."/>
        </authorList>
    </citation>
    <scope>GENOME REANNOTATION</scope>
    <source>
        <strain evidence="9">FGSC A4 / ATCC 38163 / CBS 112.46 / NRRL 194 / M139</strain>
    </source>
</reference>
<comment type="similarity">
    <text evidence="2 6">Belongs to the glycosyl hydrolase 27 family.</text>
</comment>
<dbReference type="HOGENOM" id="CLU_013093_1_1_1"/>